<sequence>MDIVIITMATLTSLILIYKLVKHRKKEVVFDPNALYTVLNPDIRLRISNAEKIGYDPNILNDIEVSYRQLKQVDQHLATNYKDLMHLQLHLDSGKSLGDFDISEELYKELILEVDYFFMARLAAPSPNDDAIYYLPKSLEDDMIGYH</sequence>
<gene>
    <name evidence="1" type="ORF">OQZ29_17005</name>
</gene>
<accession>A0A9X3DG59</accession>
<reference evidence="1" key="1">
    <citation type="submission" date="2022-11" db="EMBL/GenBank/DDBJ databases">
        <authorList>
            <person name="Graham C."/>
            <person name="Newman J.D."/>
        </authorList>
    </citation>
    <scope>NUCLEOTIDE SEQUENCE</scope>
    <source>
        <strain evidence="1">DSM 19486</strain>
    </source>
</reference>
<dbReference type="Proteomes" id="UP001142592">
    <property type="component" value="Unassembled WGS sequence"/>
</dbReference>
<comment type="caution">
    <text evidence="1">The sequence shown here is derived from an EMBL/GenBank/DDBJ whole genome shotgun (WGS) entry which is preliminary data.</text>
</comment>
<name>A0A9X3DG59_9SPHI</name>
<proteinExistence type="predicted"/>
<protein>
    <submittedName>
        <fullName evidence="1">Uncharacterized protein</fullName>
    </submittedName>
</protein>
<evidence type="ECO:0000313" key="2">
    <source>
        <dbReference type="Proteomes" id="UP001142592"/>
    </source>
</evidence>
<organism evidence="1 2">
    <name type="scientific">Pedobacter agri</name>
    <dbReference type="NCBI Taxonomy" id="454586"/>
    <lineage>
        <taxon>Bacteria</taxon>
        <taxon>Pseudomonadati</taxon>
        <taxon>Bacteroidota</taxon>
        <taxon>Sphingobacteriia</taxon>
        <taxon>Sphingobacteriales</taxon>
        <taxon>Sphingobacteriaceae</taxon>
        <taxon>Pedobacter</taxon>
    </lineage>
</organism>
<evidence type="ECO:0000313" key="1">
    <source>
        <dbReference type="EMBL" id="MCX3266461.1"/>
    </source>
</evidence>
<dbReference type="RefSeq" id="WP_010600172.1">
    <property type="nucleotide sequence ID" value="NZ_JAPJUH010000005.1"/>
</dbReference>
<keyword evidence="2" id="KW-1185">Reference proteome</keyword>
<dbReference type="AlphaFoldDB" id="A0A9X3DG59"/>
<dbReference type="EMBL" id="JAPJUH010000005">
    <property type="protein sequence ID" value="MCX3266461.1"/>
    <property type="molecule type" value="Genomic_DNA"/>
</dbReference>